<dbReference type="Proteomes" id="UP000245626">
    <property type="component" value="Unassembled WGS sequence"/>
</dbReference>
<reference evidence="1 2" key="1">
    <citation type="journal article" date="2018" name="Mol. Biol. Evol.">
        <title>Broad Genomic Sampling Reveals a Smut Pathogenic Ancestry of the Fungal Clade Ustilaginomycotina.</title>
        <authorList>
            <person name="Kijpornyongpan T."/>
            <person name="Mondo S.J."/>
            <person name="Barry K."/>
            <person name="Sandor L."/>
            <person name="Lee J."/>
            <person name="Lipzen A."/>
            <person name="Pangilinan J."/>
            <person name="LaButti K."/>
            <person name="Hainaut M."/>
            <person name="Henrissat B."/>
            <person name="Grigoriev I.V."/>
            <person name="Spatafora J.W."/>
            <person name="Aime M.C."/>
        </authorList>
    </citation>
    <scope>NUCLEOTIDE SEQUENCE [LARGE SCALE GENOMIC DNA]</scope>
    <source>
        <strain evidence="1 2">SA 807</strain>
    </source>
</reference>
<organism evidence="1 2">
    <name type="scientific">Violaceomyces palustris</name>
    <dbReference type="NCBI Taxonomy" id="1673888"/>
    <lineage>
        <taxon>Eukaryota</taxon>
        <taxon>Fungi</taxon>
        <taxon>Dikarya</taxon>
        <taxon>Basidiomycota</taxon>
        <taxon>Ustilaginomycotina</taxon>
        <taxon>Ustilaginomycetes</taxon>
        <taxon>Violaceomycetales</taxon>
        <taxon>Violaceomycetaceae</taxon>
        <taxon>Violaceomyces</taxon>
    </lineage>
</organism>
<dbReference type="EMBL" id="KZ820454">
    <property type="protein sequence ID" value="PWN47360.1"/>
    <property type="molecule type" value="Genomic_DNA"/>
</dbReference>
<gene>
    <name evidence="1" type="ORF">IE53DRAFT_349337</name>
</gene>
<accession>A0ACD0NNL6</accession>
<sequence length="812" mass="89854">MPTPKVSLKFLGTSSAPNLTRNFSSLLFKVDNYTLMVDCGESTQRQLISRHIGGDEKLSNLKTILITHLHGDHVLGLVPLLLNLMGPSSSPSAPDDKPRVEIFGPCGLRALIRSTLTLCYSQLTGKYVVHELLWPNQTPYPHRADPTKPPSYHQIPEPVDKRPTTQPYQDPTVRWIPILPPHESELEGKDILMDDSTKTWSRFHTFSPNAKTSAVGEEYHGEGPFYDISAAPILHRCPTLGFTIEESVRCEPLPPSYQKSLLDHGDELKRREGVKHPLALLGRLRMGHSILLPDGSLLRPPVFNIPGRKVTILGDTFDATGGLEAESMGGYEGARAKGMLGISKDSDLLVHECTNAALPRDLCSSKKDEDMLEVLEKARSKGHSTPQVAGRFASKIRARRLVLNHFSIKFPSATHPSLQDEGGHGVGSGKVKGVHDEEECGEASEERSRRFEAKVSENERRFRVMREIEDQATEAWHSGLVELGGLDVQSEESKEIRSRRAIASFDGFSIEVPPHTTRIGHEESEEARRTLKRLGVSPQADPKVIERKKVEVDDEAAKVQGLAAVEDEQTLEWNPSPFLLESSSPSSPPDPTRRSIRAREYAIIMLNCEVNRKQLSTLRRLWQNARFRICADGGANRILDTFGKQAFAGGDGDVTSRMKLPDAIVGDLDSVREEVVAWFHKMGVEIRRVPSQYATDLQKSVQTLQDLESNLFPIVEGQRQEMELIIYGGLSGRLDQTAHTLHVLWQLCKGAQELGGIVEPVEEGGDGDGGGATPPNQVSKRSKTWAVGDGSLCWLLSKVSLWARGAPPLFRP</sequence>
<evidence type="ECO:0000313" key="1">
    <source>
        <dbReference type="EMBL" id="PWN47360.1"/>
    </source>
</evidence>
<proteinExistence type="predicted"/>
<protein>
    <submittedName>
        <fullName evidence="1">Uncharacterized protein</fullName>
    </submittedName>
</protein>
<name>A0ACD0NNL6_9BASI</name>
<evidence type="ECO:0000313" key="2">
    <source>
        <dbReference type="Proteomes" id="UP000245626"/>
    </source>
</evidence>
<keyword evidence="2" id="KW-1185">Reference proteome</keyword>